<dbReference type="AlphaFoldDB" id="A0AAD5B8W8"/>
<dbReference type="PANTHER" id="PTHR10829:SF5">
    <property type="entry name" value="HEMATOPOIETIC LINEAGE CELL-SPECIFIC PROTEIN"/>
    <property type="match status" value="1"/>
</dbReference>
<accession>A0AAD5B8W8</accession>
<proteinExistence type="predicted"/>
<sequence>MAVENDYEDINTGGQSAKALYDYQGGAYNTHTHTHTHTHTDRGVCSNGPVLVSEADDEISFMPDDIITHIEMVDEGWWKGHCNGRTGLFPASFVQLM</sequence>
<dbReference type="GO" id="GO:0016477">
    <property type="term" value="P:cell migration"/>
    <property type="evidence" value="ECO:0007669"/>
    <property type="project" value="TreeGrafter"/>
</dbReference>
<dbReference type="Proteomes" id="UP001205998">
    <property type="component" value="Unassembled WGS sequence"/>
</dbReference>
<reference evidence="4" key="1">
    <citation type="submission" date="2018-07" db="EMBL/GenBank/DDBJ databases">
        <title>Comparative genomics of catfishes provides insights into carnivory and benthic adaptation.</title>
        <authorList>
            <person name="Zhang Y."/>
            <person name="Wang D."/>
            <person name="Peng Z."/>
            <person name="Zheng S."/>
            <person name="Shao F."/>
            <person name="Tao W."/>
        </authorList>
    </citation>
    <scope>NUCLEOTIDE SEQUENCE</scope>
    <source>
        <strain evidence="4">Chongqing</strain>
    </source>
</reference>
<keyword evidence="5" id="KW-1185">Reference proteome</keyword>
<dbReference type="SMART" id="SM00326">
    <property type="entry name" value="SH3"/>
    <property type="match status" value="1"/>
</dbReference>
<dbReference type="SUPFAM" id="SSF50044">
    <property type="entry name" value="SH3-domain"/>
    <property type="match status" value="1"/>
</dbReference>
<evidence type="ECO:0000313" key="4">
    <source>
        <dbReference type="EMBL" id="KAI5629345.1"/>
    </source>
</evidence>
<evidence type="ECO:0000313" key="5">
    <source>
        <dbReference type="Proteomes" id="UP001205998"/>
    </source>
</evidence>
<protein>
    <recommendedName>
        <fullName evidence="3">SH3 domain-containing protein</fullName>
    </recommendedName>
</protein>
<gene>
    <name evidence="4" type="ORF">C0J50_10499</name>
</gene>
<dbReference type="PRINTS" id="PR00452">
    <property type="entry name" value="SH3DOMAIN"/>
</dbReference>
<organism evidence="4 5">
    <name type="scientific">Silurus asotus</name>
    <name type="common">Amur catfish</name>
    <name type="synonym">Parasilurus asotus</name>
    <dbReference type="NCBI Taxonomy" id="30991"/>
    <lineage>
        <taxon>Eukaryota</taxon>
        <taxon>Metazoa</taxon>
        <taxon>Chordata</taxon>
        <taxon>Craniata</taxon>
        <taxon>Vertebrata</taxon>
        <taxon>Euteleostomi</taxon>
        <taxon>Actinopterygii</taxon>
        <taxon>Neopterygii</taxon>
        <taxon>Teleostei</taxon>
        <taxon>Ostariophysi</taxon>
        <taxon>Siluriformes</taxon>
        <taxon>Siluridae</taxon>
        <taxon>Silurus</taxon>
    </lineage>
</organism>
<dbReference type="PROSITE" id="PS50002">
    <property type="entry name" value="SH3"/>
    <property type="match status" value="1"/>
</dbReference>
<dbReference type="GO" id="GO:0030427">
    <property type="term" value="C:site of polarized growth"/>
    <property type="evidence" value="ECO:0007669"/>
    <property type="project" value="TreeGrafter"/>
</dbReference>
<dbReference type="GO" id="GO:0005884">
    <property type="term" value="C:actin filament"/>
    <property type="evidence" value="ECO:0007669"/>
    <property type="project" value="TreeGrafter"/>
</dbReference>
<feature type="domain" description="SH3" evidence="3">
    <location>
        <begin position="12"/>
        <end position="97"/>
    </location>
</feature>
<dbReference type="Gene3D" id="2.30.30.40">
    <property type="entry name" value="SH3 Domains"/>
    <property type="match status" value="1"/>
</dbReference>
<comment type="caution">
    <text evidence="4">The sequence shown here is derived from an EMBL/GenBank/DDBJ whole genome shotgun (WGS) entry which is preliminary data.</text>
</comment>
<evidence type="ECO:0000256" key="1">
    <source>
        <dbReference type="ARBA" id="ARBA00022443"/>
    </source>
</evidence>
<dbReference type="GO" id="GO:0051015">
    <property type="term" value="F:actin filament binding"/>
    <property type="evidence" value="ECO:0007669"/>
    <property type="project" value="TreeGrafter"/>
</dbReference>
<dbReference type="InterPro" id="IPR001452">
    <property type="entry name" value="SH3_domain"/>
</dbReference>
<dbReference type="EMBL" id="MU535901">
    <property type="protein sequence ID" value="KAI5629345.1"/>
    <property type="molecule type" value="Genomic_DNA"/>
</dbReference>
<dbReference type="PANTHER" id="PTHR10829">
    <property type="entry name" value="CORTACTIN AND DREBRIN"/>
    <property type="match status" value="1"/>
</dbReference>
<dbReference type="GO" id="GO:0030833">
    <property type="term" value="P:regulation of actin filament polymerization"/>
    <property type="evidence" value="ECO:0007669"/>
    <property type="project" value="TreeGrafter"/>
</dbReference>
<name>A0AAD5B8W8_SILAS</name>
<dbReference type="GO" id="GO:0030864">
    <property type="term" value="C:cortical actin cytoskeleton"/>
    <property type="evidence" value="ECO:0007669"/>
    <property type="project" value="TreeGrafter"/>
</dbReference>
<dbReference type="Pfam" id="PF14604">
    <property type="entry name" value="SH3_9"/>
    <property type="match status" value="1"/>
</dbReference>
<dbReference type="GO" id="GO:0005886">
    <property type="term" value="C:plasma membrane"/>
    <property type="evidence" value="ECO:0007669"/>
    <property type="project" value="TreeGrafter"/>
</dbReference>
<keyword evidence="1 2" id="KW-0728">SH3 domain</keyword>
<evidence type="ECO:0000256" key="2">
    <source>
        <dbReference type="PROSITE-ProRule" id="PRU00192"/>
    </source>
</evidence>
<dbReference type="InterPro" id="IPR036028">
    <property type="entry name" value="SH3-like_dom_sf"/>
</dbReference>
<evidence type="ECO:0000259" key="3">
    <source>
        <dbReference type="PROSITE" id="PS50002"/>
    </source>
</evidence>